<name>A0ABP7U907_9BACT</name>
<gene>
    <name evidence="2" type="ORF">GCM10022409_23990</name>
</gene>
<evidence type="ECO:0000313" key="2">
    <source>
        <dbReference type="EMBL" id="GAA4037929.1"/>
    </source>
</evidence>
<keyword evidence="3" id="KW-1185">Reference proteome</keyword>
<organism evidence="2 3">
    <name type="scientific">Hymenobacter glaciei</name>
    <dbReference type="NCBI Taxonomy" id="877209"/>
    <lineage>
        <taxon>Bacteria</taxon>
        <taxon>Pseudomonadati</taxon>
        <taxon>Bacteroidota</taxon>
        <taxon>Cytophagia</taxon>
        <taxon>Cytophagales</taxon>
        <taxon>Hymenobacteraceae</taxon>
        <taxon>Hymenobacter</taxon>
    </lineage>
</organism>
<reference evidence="3" key="1">
    <citation type="journal article" date="2019" name="Int. J. Syst. Evol. Microbiol.">
        <title>The Global Catalogue of Microorganisms (GCM) 10K type strain sequencing project: providing services to taxonomists for standard genome sequencing and annotation.</title>
        <authorList>
            <consortium name="The Broad Institute Genomics Platform"/>
            <consortium name="The Broad Institute Genome Sequencing Center for Infectious Disease"/>
            <person name="Wu L."/>
            <person name="Ma J."/>
        </authorList>
    </citation>
    <scope>NUCLEOTIDE SEQUENCE [LARGE SCALE GENOMIC DNA]</scope>
    <source>
        <strain evidence="3">JCM 17225</strain>
    </source>
</reference>
<dbReference type="EMBL" id="BAABDK010000017">
    <property type="protein sequence ID" value="GAA4037929.1"/>
    <property type="molecule type" value="Genomic_DNA"/>
</dbReference>
<dbReference type="RefSeq" id="WP_345054622.1">
    <property type="nucleotide sequence ID" value="NZ_BAABDK010000017.1"/>
</dbReference>
<proteinExistence type="predicted"/>
<keyword evidence="1" id="KW-0732">Signal</keyword>
<protein>
    <recommendedName>
        <fullName evidence="4">Lipoprotein</fullName>
    </recommendedName>
</protein>
<comment type="caution">
    <text evidence="2">The sequence shown here is derived from an EMBL/GenBank/DDBJ whole genome shotgun (WGS) entry which is preliminary data.</text>
</comment>
<dbReference type="Proteomes" id="UP001501469">
    <property type="component" value="Unassembled WGS sequence"/>
</dbReference>
<evidence type="ECO:0008006" key="4">
    <source>
        <dbReference type="Google" id="ProtNLM"/>
    </source>
</evidence>
<accession>A0ABP7U907</accession>
<feature type="chain" id="PRO_5045790347" description="Lipoprotein" evidence="1">
    <location>
        <begin position="23"/>
        <end position="206"/>
    </location>
</feature>
<evidence type="ECO:0000256" key="1">
    <source>
        <dbReference type="SAM" id="SignalP"/>
    </source>
</evidence>
<sequence length="206" mass="21971">MKKLASFLLAVTLLTACSKKEADPQPTPAQPAPAQAATINMAFDFYPTASSPASTQSLSLVPQKPAGELLSDRLVIKLEHANAANFVGDQVQFTLPLSRQKSGLVGTYTLASQPDASVGEVLVAYNRPVSASANAYSNTYNSNNARLEGSLIISAYDAPRRLISGTYTVKAVNVKSPFLFLGYNSTSDPRRDGDLRLTGTFTELPL</sequence>
<evidence type="ECO:0000313" key="3">
    <source>
        <dbReference type="Proteomes" id="UP001501469"/>
    </source>
</evidence>
<dbReference type="PROSITE" id="PS51257">
    <property type="entry name" value="PROKAR_LIPOPROTEIN"/>
    <property type="match status" value="1"/>
</dbReference>
<feature type="signal peptide" evidence="1">
    <location>
        <begin position="1"/>
        <end position="22"/>
    </location>
</feature>